<gene>
    <name evidence="1" type="ORF">DY048_04835</name>
</gene>
<dbReference type="RefSeq" id="WP_105987999.1">
    <property type="nucleotide sequence ID" value="NZ_POST01000003.1"/>
</dbReference>
<evidence type="ECO:0000313" key="1">
    <source>
        <dbReference type="EMBL" id="TPR14275.1"/>
    </source>
</evidence>
<name>A0ABY2YX46_9LACO</name>
<keyword evidence="2" id="KW-1185">Reference proteome</keyword>
<dbReference type="EMBL" id="QUAM01000003">
    <property type="protein sequence ID" value="TPR14275.1"/>
    <property type="molecule type" value="Genomic_DNA"/>
</dbReference>
<comment type="caution">
    <text evidence="1">The sequence shown here is derived from an EMBL/GenBank/DDBJ whole genome shotgun (WGS) entry which is preliminary data.</text>
</comment>
<accession>A0ABY2YX46</accession>
<sequence>MKKLTIDKYIFYYEKTMIYFYDKRYNNILFLKRINDDREKMNKYDGAQLIINFINGKLIFHPIWNIQIEKIDDNIYRLNLD</sequence>
<organism evidence="1 2">
    <name type="scientific">Apilactobacillus timberlakei</name>
    <dbReference type="NCBI Taxonomy" id="2008380"/>
    <lineage>
        <taxon>Bacteria</taxon>
        <taxon>Bacillati</taxon>
        <taxon>Bacillota</taxon>
        <taxon>Bacilli</taxon>
        <taxon>Lactobacillales</taxon>
        <taxon>Lactobacillaceae</taxon>
        <taxon>Apilactobacillus</taxon>
    </lineage>
</organism>
<proteinExistence type="predicted"/>
<protein>
    <recommendedName>
        <fullName evidence="3">DUF2442 domain-containing protein</fullName>
    </recommendedName>
</protein>
<dbReference type="Proteomes" id="UP000767392">
    <property type="component" value="Unassembled WGS sequence"/>
</dbReference>
<evidence type="ECO:0008006" key="3">
    <source>
        <dbReference type="Google" id="ProtNLM"/>
    </source>
</evidence>
<evidence type="ECO:0000313" key="2">
    <source>
        <dbReference type="Proteomes" id="UP000767392"/>
    </source>
</evidence>
<reference evidence="1 2" key="1">
    <citation type="submission" date="2018-08" db="EMBL/GenBank/DDBJ databases">
        <title>Comparative genomics of wild bee and flower associated Lactobacillus reveals potential adaptation to the bee host.</title>
        <authorList>
            <person name="Vuong H.Q."/>
            <person name="Mcfrederick Q.S."/>
        </authorList>
    </citation>
    <scope>NUCLEOTIDE SEQUENCE [LARGE SCALE GENOMIC DNA]</scope>
    <source>
        <strain evidence="1 2">HV_04</strain>
    </source>
</reference>